<accession>A0ABV9L7G4</accession>
<name>A0ABV9L7G4_9FLAO</name>
<proteinExistence type="predicted"/>
<protein>
    <submittedName>
        <fullName evidence="2">Uncharacterized protein</fullName>
    </submittedName>
</protein>
<dbReference type="RefSeq" id="WP_380032684.1">
    <property type="nucleotide sequence ID" value="NZ_JBHSHB010000008.1"/>
</dbReference>
<dbReference type="Proteomes" id="UP001595878">
    <property type="component" value="Unassembled WGS sequence"/>
</dbReference>
<comment type="caution">
    <text evidence="2">The sequence shown here is derived from an EMBL/GenBank/DDBJ whole genome shotgun (WGS) entry which is preliminary data.</text>
</comment>
<keyword evidence="1" id="KW-0732">Signal</keyword>
<gene>
    <name evidence="2" type="ORF">ACFO5T_05600</name>
</gene>
<feature type="chain" id="PRO_5046124336" evidence="1">
    <location>
        <begin position="21"/>
        <end position="76"/>
    </location>
</feature>
<evidence type="ECO:0000256" key="1">
    <source>
        <dbReference type="SAM" id="SignalP"/>
    </source>
</evidence>
<evidence type="ECO:0000313" key="2">
    <source>
        <dbReference type="EMBL" id="MFC4689898.1"/>
    </source>
</evidence>
<feature type="signal peptide" evidence="1">
    <location>
        <begin position="1"/>
        <end position="20"/>
    </location>
</feature>
<keyword evidence="3" id="KW-1185">Reference proteome</keyword>
<organism evidence="2 3">
    <name type="scientific">Dokdonia genika</name>
    <dbReference type="NCBI Taxonomy" id="308113"/>
    <lineage>
        <taxon>Bacteria</taxon>
        <taxon>Pseudomonadati</taxon>
        <taxon>Bacteroidota</taxon>
        <taxon>Flavobacteriia</taxon>
        <taxon>Flavobacteriales</taxon>
        <taxon>Flavobacteriaceae</taxon>
        <taxon>Dokdonia</taxon>
    </lineage>
</organism>
<reference evidence="3" key="1">
    <citation type="journal article" date="2019" name="Int. J. Syst. Evol. Microbiol.">
        <title>The Global Catalogue of Microorganisms (GCM) 10K type strain sequencing project: providing services to taxonomists for standard genome sequencing and annotation.</title>
        <authorList>
            <consortium name="The Broad Institute Genomics Platform"/>
            <consortium name="The Broad Institute Genome Sequencing Center for Infectious Disease"/>
            <person name="Wu L."/>
            <person name="Ma J."/>
        </authorList>
    </citation>
    <scope>NUCLEOTIDE SEQUENCE [LARGE SCALE GENOMIC DNA]</scope>
    <source>
        <strain evidence="3">CGMCC 4.7427</strain>
    </source>
</reference>
<dbReference type="EMBL" id="JBHSHB010000008">
    <property type="protein sequence ID" value="MFC4689898.1"/>
    <property type="molecule type" value="Genomic_DNA"/>
</dbReference>
<evidence type="ECO:0000313" key="3">
    <source>
        <dbReference type="Proteomes" id="UP001595878"/>
    </source>
</evidence>
<sequence>MKSFPFLIILLIITSSCGSAKLNHQYRNPNTINIKINKALIIGVVADTDLRNLYEGTIKRAFKKRGIEAERSIDFF</sequence>
<dbReference type="PROSITE" id="PS51257">
    <property type="entry name" value="PROKAR_LIPOPROTEIN"/>
    <property type="match status" value="1"/>
</dbReference>